<keyword evidence="5 11" id="KW-0645">Protease</keyword>
<comment type="subcellular location">
    <subcellularLocation>
        <location evidence="2 11">Membrane</location>
        <topology evidence="2 11">Multi-pass membrane protein</topology>
    </subcellularLocation>
</comment>
<feature type="transmembrane region" description="Helical" evidence="11">
    <location>
        <begin position="198"/>
        <end position="219"/>
    </location>
</feature>
<dbReference type="InterPro" id="IPR035952">
    <property type="entry name" value="Rhomboid-like_sf"/>
</dbReference>
<dbReference type="EMBL" id="CAJNXB010005536">
    <property type="protein sequence ID" value="CAF3428334.1"/>
    <property type="molecule type" value="Genomic_DNA"/>
</dbReference>
<dbReference type="Proteomes" id="UP000663872">
    <property type="component" value="Unassembled WGS sequence"/>
</dbReference>
<feature type="transmembrane region" description="Helical" evidence="11">
    <location>
        <begin position="170"/>
        <end position="192"/>
    </location>
</feature>
<dbReference type="InterPro" id="IPR002610">
    <property type="entry name" value="Peptidase_S54_rhomboid-like"/>
</dbReference>
<feature type="transmembrane region" description="Helical" evidence="11">
    <location>
        <begin position="294"/>
        <end position="315"/>
    </location>
</feature>
<dbReference type="GO" id="GO:0006508">
    <property type="term" value="P:proteolysis"/>
    <property type="evidence" value="ECO:0007669"/>
    <property type="project" value="UniProtKB-KW"/>
</dbReference>
<accession>A0A818CA95</accession>
<comment type="caution">
    <text evidence="15">The sequence shown here is derived from an EMBL/GenBank/DDBJ whole genome shotgun (WGS) entry which is preliminary data.</text>
</comment>
<dbReference type="AlphaFoldDB" id="A0A818CA95"/>
<comment type="catalytic activity">
    <reaction evidence="1 11">
        <text>Cleaves type-1 transmembrane domains using a catalytic dyad composed of serine and histidine that are contributed by different transmembrane domains.</text>
        <dbReference type="EC" id="3.4.21.105"/>
    </reaction>
</comment>
<evidence type="ECO:0000256" key="7">
    <source>
        <dbReference type="ARBA" id="ARBA00022801"/>
    </source>
</evidence>
<dbReference type="PANTHER" id="PTHR22936">
    <property type="entry name" value="RHOMBOID-RELATED"/>
    <property type="match status" value="1"/>
</dbReference>
<evidence type="ECO:0000256" key="1">
    <source>
        <dbReference type="ARBA" id="ARBA00000156"/>
    </source>
</evidence>
<evidence type="ECO:0000256" key="9">
    <source>
        <dbReference type="ARBA" id="ARBA00022989"/>
    </source>
</evidence>
<keyword evidence="7 11" id="KW-0378">Hydrolase</keyword>
<dbReference type="Proteomes" id="UP000663865">
    <property type="component" value="Unassembled WGS sequence"/>
</dbReference>
<dbReference type="GO" id="GO:0004252">
    <property type="term" value="F:serine-type endopeptidase activity"/>
    <property type="evidence" value="ECO:0007669"/>
    <property type="project" value="InterPro"/>
</dbReference>
<feature type="transmembrane region" description="Helical" evidence="11">
    <location>
        <begin position="52"/>
        <end position="72"/>
    </location>
</feature>
<protein>
    <recommendedName>
        <fullName evidence="4">rhomboid protease</fullName>
        <ecNumber evidence="4">3.4.21.105</ecNumber>
    </recommendedName>
</protein>
<dbReference type="SUPFAM" id="SSF144091">
    <property type="entry name" value="Rhomboid-like"/>
    <property type="match status" value="1"/>
</dbReference>
<keyword evidence="9 11" id="KW-1133">Transmembrane helix</keyword>
<proteinExistence type="inferred from homology"/>
<comment type="similarity">
    <text evidence="3 11">Belongs to the peptidase S54 family.</text>
</comment>
<gene>
    <name evidence="13" type="ORF">GRG538_LOCUS8429</name>
    <name evidence="14" type="ORF">KIK155_LOCUS7510</name>
    <name evidence="15" type="ORF">TIS948_LOCUS30117</name>
</gene>
<dbReference type="EMBL" id="CAJNYV010000923">
    <property type="protein sequence ID" value="CAF3394345.1"/>
    <property type="molecule type" value="Genomic_DNA"/>
</dbReference>
<evidence type="ECO:0000313" key="13">
    <source>
        <dbReference type="EMBL" id="CAF3383528.1"/>
    </source>
</evidence>
<dbReference type="OrthoDB" id="418595at2759"/>
<evidence type="ECO:0000256" key="2">
    <source>
        <dbReference type="ARBA" id="ARBA00004141"/>
    </source>
</evidence>
<dbReference type="Gene3D" id="1.20.1540.10">
    <property type="entry name" value="Rhomboid-like"/>
    <property type="match status" value="1"/>
</dbReference>
<keyword evidence="8 11" id="KW-0720">Serine protease</keyword>
<evidence type="ECO:0000256" key="11">
    <source>
        <dbReference type="RuleBase" id="RU362115"/>
    </source>
</evidence>
<evidence type="ECO:0000256" key="10">
    <source>
        <dbReference type="ARBA" id="ARBA00023136"/>
    </source>
</evidence>
<evidence type="ECO:0000256" key="6">
    <source>
        <dbReference type="ARBA" id="ARBA00022692"/>
    </source>
</evidence>
<evidence type="ECO:0000313" key="14">
    <source>
        <dbReference type="EMBL" id="CAF3394345.1"/>
    </source>
</evidence>
<dbReference type="EMBL" id="CAJNYT010000912">
    <property type="protein sequence ID" value="CAF3383528.1"/>
    <property type="molecule type" value="Genomic_DNA"/>
</dbReference>
<dbReference type="PANTHER" id="PTHR22936:SF69">
    <property type="entry name" value="RHOMBOID-LIKE PROTEIN"/>
    <property type="match status" value="1"/>
</dbReference>
<evidence type="ECO:0000256" key="3">
    <source>
        <dbReference type="ARBA" id="ARBA00009045"/>
    </source>
</evidence>
<comment type="caution">
    <text evidence="11">Lacks conserved residue(s) required for the propagation of feature annotation.</text>
</comment>
<dbReference type="Pfam" id="PF01694">
    <property type="entry name" value="Rhomboid"/>
    <property type="match status" value="1"/>
</dbReference>
<evidence type="ECO:0000259" key="12">
    <source>
        <dbReference type="Pfam" id="PF01694"/>
    </source>
</evidence>
<dbReference type="EC" id="3.4.21.105" evidence="4"/>
<keyword evidence="6 11" id="KW-0812">Transmembrane</keyword>
<comment type="function">
    <text evidence="11">Serine protease involved in intramembrane proteolysis.</text>
</comment>
<sequence length="328" mass="37887">MHIQDNIELETEEPLTIQFEKPISTKKNNICLFFRGIVNLDNTSSREHHRPIFIISMCILLVFTHLSTYVYVAWNGQNFHSILINLFRFFVPCMRPTPDKIRMRTVSCDSMMRNQTCYYDDALKKMCFSFMYPHQLWRMVTANLIHINWVHLLANLSQLFLYGIPLERKYGSVLVIFIYWLSELGSGLTYMIKNRADSSVGASGSVYGLMLFLTVDRLIAMQVNTDRWISILIYLLLLVLLPIVVTIIVPIALRWTVAHSAHVGGGLMGFLVGVGKLGFPLLHNHQPNICRTTCRYLAFVFLSLYCVIILIVFFLTNAPTIDWILYNF</sequence>
<dbReference type="InterPro" id="IPR022764">
    <property type="entry name" value="Peptidase_S54_rhomboid_dom"/>
</dbReference>
<dbReference type="Proteomes" id="UP000663825">
    <property type="component" value="Unassembled WGS sequence"/>
</dbReference>
<feature type="transmembrane region" description="Helical" evidence="11">
    <location>
        <begin position="231"/>
        <end position="253"/>
    </location>
</feature>
<evidence type="ECO:0000256" key="5">
    <source>
        <dbReference type="ARBA" id="ARBA00022670"/>
    </source>
</evidence>
<evidence type="ECO:0000256" key="4">
    <source>
        <dbReference type="ARBA" id="ARBA00013039"/>
    </source>
</evidence>
<name>A0A818CA95_9BILA</name>
<evidence type="ECO:0000313" key="15">
    <source>
        <dbReference type="EMBL" id="CAF3428334.1"/>
    </source>
</evidence>
<keyword evidence="10 11" id="KW-0472">Membrane</keyword>
<evidence type="ECO:0000256" key="8">
    <source>
        <dbReference type="ARBA" id="ARBA00022825"/>
    </source>
</evidence>
<organism evidence="15 16">
    <name type="scientific">Rotaria socialis</name>
    <dbReference type="NCBI Taxonomy" id="392032"/>
    <lineage>
        <taxon>Eukaryota</taxon>
        <taxon>Metazoa</taxon>
        <taxon>Spiralia</taxon>
        <taxon>Gnathifera</taxon>
        <taxon>Rotifera</taxon>
        <taxon>Eurotatoria</taxon>
        <taxon>Bdelloidea</taxon>
        <taxon>Philodinida</taxon>
        <taxon>Philodinidae</taxon>
        <taxon>Rotaria</taxon>
    </lineage>
</organism>
<reference evidence="15" key="1">
    <citation type="submission" date="2021-02" db="EMBL/GenBank/DDBJ databases">
        <authorList>
            <person name="Nowell W R."/>
        </authorList>
    </citation>
    <scope>NUCLEOTIDE SEQUENCE</scope>
</reference>
<evidence type="ECO:0000313" key="16">
    <source>
        <dbReference type="Proteomes" id="UP000663825"/>
    </source>
</evidence>
<feature type="transmembrane region" description="Helical" evidence="11">
    <location>
        <begin position="259"/>
        <end position="282"/>
    </location>
</feature>
<feature type="domain" description="Peptidase S54 rhomboid" evidence="12">
    <location>
        <begin position="134"/>
        <end position="274"/>
    </location>
</feature>
<dbReference type="GO" id="GO:0016020">
    <property type="term" value="C:membrane"/>
    <property type="evidence" value="ECO:0007669"/>
    <property type="project" value="UniProtKB-SubCell"/>
</dbReference>